<reference evidence="3" key="1">
    <citation type="journal article" date="2019" name="Int. J. Syst. Evol. Microbiol.">
        <title>The Global Catalogue of Microorganisms (GCM) 10K type strain sequencing project: providing services to taxonomists for standard genome sequencing and annotation.</title>
        <authorList>
            <consortium name="The Broad Institute Genomics Platform"/>
            <consortium name="The Broad Institute Genome Sequencing Center for Infectious Disease"/>
            <person name="Wu L."/>
            <person name="Ma J."/>
        </authorList>
    </citation>
    <scope>NUCLEOTIDE SEQUENCE [LARGE SCALE GENOMIC DNA]</scope>
    <source>
        <strain evidence="3">CCUG 60523</strain>
    </source>
</reference>
<dbReference type="RefSeq" id="WP_377906615.1">
    <property type="nucleotide sequence ID" value="NZ_JBHRZS010000007.1"/>
</dbReference>
<name>A0ABV8ATH2_9BACT</name>
<dbReference type="Proteomes" id="UP001595805">
    <property type="component" value="Unassembled WGS sequence"/>
</dbReference>
<protein>
    <recommendedName>
        <fullName evidence="4">SH3 domain-containing protein</fullName>
    </recommendedName>
</protein>
<evidence type="ECO:0000313" key="2">
    <source>
        <dbReference type="EMBL" id="MFC3881276.1"/>
    </source>
</evidence>
<accession>A0ABV8ATH2</accession>
<comment type="caution">
    <text evidence="2">The sequence shown here is derived from an EMBL/GenBank/DDBJ whole genome shotgun (WGS) entry which is preliminary data.</text>
</comment>
<keyword evidence="3" id="KW-1185">Reference proteome</keyword>
<keyword evidence="1" id="KW-0175">Coiled coil</keyword>
<evidence type="ECO:0000313" key="3">
    <source>
        <dbReference type="Proteomes" id="UP001595805"/>
    </source>
</evidence>
<dbReference type="EMBL" id="JBHRZS010000007">
    <property type="protein sequence ID" value="MFC3881276.1"/>
    <property type="molecule type" value="Genomic_DNA"/>
</dbReference>
<organism evidence="2 3">
    <name type="scientific">Algoriphagus namhaensis</name>
    <dbReference type="NCBI Taxonomy" id="915353"/>
    <lineage>
        <taxon>Bacteria</taxon>
        <taxon>Pseudomonadati</taxon>
        <taxon>Bacteroidota</taxon>
        <taxon>Cytophagia</taxon>
        <taxon>Cytophagales</taxon>
        <taxon>Cyclobacteriaceae</taxon>
        <taxon>Algoriphagus</taxon>
    </lineage>
</organism>
<feature type="coiled-coil region" evidence="1">
    <location>
        <begin position="100"/>
        <end position="127"/>
    </location>
</feature>
<dbReference type="Gene3D" id="2.30.30.40">
    <property type="entry name" value="SH3 Domains"/>
    <property type="match status" value="1"/>
</dbReference>
<evidence type="ECO:0000256" key="1">
    <source>
        <dbReference type="SAM" id="Coils"/>
    </source>
</evidence>
<evidence type="ECO:0008006" key="4">
    <source>
        <dbReference type="Google" id="ProtNLM"/>
    </source>
</evidence>
<proteinExistence type="predicted"/>
<sequence length="192" mass="22411">MKKVFFFIVLLTLIFEIHAQSFDTLKLPKKVTAIYKDTPLRENPDVNDEIIKKIPSGASLDVIGYSDAYLKVKYESIEGFVNYKIVRSYSTEYGNFRKYAEKIESDRKREENRKADLEKDRQMIEKYGQSVGTKINEGKIWVGMTEEMLLDSWGKPEDINITQTTYSIRKQFVYGLGRYVYVVNGKVDAWQN</sequence>
<gene>
    <name evidence="2" type="ORF">ACFOSV_13875</name>
</gene>